<organism evidence="1 2">
    <name type="scientific">Prunus armeniaca</name>
    <name type="common">Apricot</name>
    <name type="synonym">Armeniaca vulgaris</name>
    <dbReference type="NCBI Taxonomy" id="36596"/>
    <lineage>
        <taxon>Eukaryota</taxon>
        <taxon>Viridiplantae</taxon>
        <taxon>Streptophyta</taxon>
        <taxon>Embryophyta</taxon>
        <taxon>Tracheophyta</taxon>
        <taxon>Spermatophyta</taxon>
        <taxon>Magnoliopsida</taxon>
        <taxon>eudicotyledons</taxon>
        <taxon>Gunneridae</taxon>
        <taxon>Pentapetalae</taxon>
        <taxon>rosids</taxon>
        <taxon>fabids</taxon>
        <taxon>Rosales</taxon>
        <taxon>Rosaceae</taxon>
        <taxon>Amygdaloideae</taxon>
        <taxon>Amygdaleae</taxon>
        <taxon>Prunus</taxon>
    </lineage>
</organism>
<proteinExistence type="predicted"/>
<accession>A0A6J5VY57</accession>
<gene>
    <name evidence="1" type="ORF">ORAREDHAP_LOCUS3995</name>
</gene>
<reference evidence="2" key="1">
    <citation type="journal article" date="2020" name="Genome Biol.">
        <title>Gamete binning: chromosome-level and haplotype-resolved genome assembly enabled by high-throughput single-cell sequencing of gamete genomes.</title>
        <authorList>
            <person name="Campoy J.A."/>
            <person name="Sun H."/>
            <person name="Goel M."/>
            <person name="Jiao W.-B."/>
            <person name="Folz-Donahue K."/>
            <person name="Wang N."/>
            <person name="Rubio M."/>
            <person name="Liu C."/>
            <person name="Kukat C."/>
            <person name="Ruiz D."/>
            <person name="Huettel B."/>
            <person name="Schneeberger K."/>
        </authorList>
    </citation>
    <scope>NUCLEOTIDE SEQUENCE [LARGE SCALE GENOMIC DNA]</scope>
    <source>
        <strain evidence="2">cv. Rojo Pasion</strain>
    </source>
</reference>
<dbReference type="EMBL" id="CAEKKB010000001">
    <property type="protein sequence ID" value="CAB4294116.1"/>
    <property type="molecule type" value="Genomic_DNA"/>
</dbReference>
<evidence type="ECO:0000313" key="1">
    <source>
        <dbReference type="EMBL" id="CAB4294116.1"/>
    </source>
</evidence>
<dbReference type="AlphaFoldDB" id="A0A6J5VY57"/>
<evidence type="ECO:0000313" key="2">
    <source>
        <dbReference type="Proteomes" id="UP000507245"/>
    </source>
</evidence>
<name>A0A6J5VY57_PRUAR</name>
<protein>
    <submittedName>
        <fullName evidence="1">Uncharacterized protein</fullName>
    </submittedName>
</protein>
<sequence>MPQRGFAAAAGNQYGLSRDVNLSDNIPSAVKGENDPNCQLTSSSRIQWGCSSRLCSVQVAGDDGFANGSTTIDSVE</sequence>
<keyword evidence="2" id="KW-1185">Reference proteome</keyword>
<dbReference type="Proteomes" id="UP000507245">
    <property type="component" value="Unassembled WGS sequence"/>
</dbReference>